<evidence type="ECO:0000256" key="9">
    <source>
        <dbReference type="SAM" id="Phobius"/>
    </source>
</evidence>
<dbReference type="AlphaFoldDB" id="A0AAW1RAC9"/>
<evidence type="ECO:0000256" key="1">
    <source>
        <dbReference type="ARBA" id="ARBA00002791"/>
    </source>
</evidence>
<accession>A0AAW1RAC9</accession>
<dbReference type="GO" id="GO:0008250">
    <property type="term" value="C:oligosaccharyltransferase complex"/>
    <property type="evidence" value="ECO:0007669"/>
    <property type="project" value="TreeGrafter"/>
</dbReference>
<feature type="signal peptide" evidence="10">
    <location>
        <begin position="1"/>
        <end position="27"/>
    </location>
</feature>
<feature type="transmembrane region" description="Helical" evidence="9">
    <location>
        <begin position="324"/>
        <end position="345"/>
    </location>
</feature>
<keyword evidence="5 10" id="KW-0732">Signal</keyword>
<dbReference type="InterPro" id="IPR021149">
    <property type="entry name" value="OligosaccharylTrfase_OST3/OST6"/>
</dbReference>
<keyword evidence="7 9" id="KW-1133">Transmembrane helix</keyword>
<evidence type="ECO:0000256" key="5">
    <source>
        <dbReference type="ARBA" id="ARBA00022729"/>
    </source>
</evidence>
<organism evidence="11 12">
    <name type="scientific">Elliptochloris bilobata</name>
    <dbReference type="NCBI Taxonomy" id="381761"/>
    <lineage>
        <taxon>Eukaryota</taxon>
        <taxon>Viridiplantae</taxon>
        <taxon>Chlorophyta</taxon>
        <taxon>core chlorophytes</taxon>
        <taxon>Trebouxiophyceae</taxon>
        <taxon>Trebouxiophyceae incertae sedis</taxon>
        <taxon>Elliptochloris clade</taxon>
        <taxon>Elliptochloris</taxon>
    </lineage>
</organism>
<name>A0AAW1RAC9_9CHLO</name>
<comment type="function">
    <text evidence="1">Subunit of the oligosaccharyl transferase (OST) complex that catalyzes the initial transfer of a defined glycan (Glc(3)Man(9)GlcNAc(2) in eukaryotes) from the lipid carrier dolichol-pyrophosphate to an asparagine residue within an Asn-X-Ser/Thr consensus motif in nascent polypeptide chains, the first step in protein N-glycosylation. N-glycosylation occurs cotranslationally and the complex associates with the Sec61 complex at the channel-forming translocon complex that mediates protein translocation across the endoplasmic reticulum (ER). All subunits are required for a maximal enzyme activity.</text>
</comment>
<evidence type="ECO:0000313" key="12">
    <source>
        <dbReference type="Proteomes" id="UP001445335"/>
    </source>
</evidence>
<dbReference type="Pfam" id="PF04756">
    <property type="entry name" value="OST3_OST6"/>
    <property type="match status" value="1"/>
</dbReference>
<evidence type="ECO:0000256" key="2">
    <source>
        <dbReference type="ARBA" id="ARBA00004477"/>
    </source>
</evidence>
<dbReference type="EMBL" id="JALJOU010000048">
    <property type="protein sequence ID" value="KAK9830970.1"/>
    <property type="molecule type" value="Genomic_DNA"/>
</dbReference>
<feature type="transmembrane region" description="Helical" evidence="9">
    <location>
        <begin position="292"/>
        <end position="312"/>
    </location>
</feature>
<protein>
    <submittedName>
        <fullName evidence="11">Uncharacterized protein</fullName>
    </submittedName>
</protein>
<comment type="subcellular location">
    <subcellularLocation>
        <location evidence="2">Endoplasmic reticulum membrane</location>
        <topology evidence="2">Multi-pass membrane protein</topology>
    </subcellularLocation>
</comment>
<feature type="transmembrane region" description="Helical" evidence="9">
    <location>
        <begin position="211"/>
        <end position="231"/>
    </location>
</feature>
<evidence type="ECO:0000256" key="6">
    <source>
        <dbReference type="ARBA" id="ARBA00022824"/>
    </source>
</evidence>
<sequence>MGGRCAGSWLPVRLLLTAALLLSTGYAKRSSRASSVDAELEDSALLGELEALQAGARDRVVHMDEASFARYASGSRRPYHLVVFLTASHLLDKPQLGLRELRYEFGLLAQAAHKLPRDAGARLVFADVEFKESQAVFHRLGVKALPWLLRLPPTLRVDPGANIRLKHEDVMRHDDYGHQVWKAEEMATFVAERTGVKVDKIERPSFFRSAFFPPTALAVLASGAYVAWLLYQAPFMRRLWIYAAGALFVFWFSVSGGMHNIIRGVPLYFFNQQGQIQLWMASNQGQLGGEGFIMGSAYLSFGLCVSALTYVVPRLPSSASRQGAGWGLVLSAAAIYYWIISTYTWKTGYRWRWYF</sequence>
<dbReference type="PANTHER" id="PTHR12692:SF0">
    <property type="entry name" value="GH11935P"/>
    <property type="match status" value="1"/>
</dbReference>
<feature type="chain" id="PRO_5043912326" evidence="10">
    <location>
        <begin position="28"/>
        <end position="355"/>
    </location>
</feature>
<evidence type="ECO:0000256" key="4">
    <source>
        <dbReference type="ARBA" id="ARBA00022692"/>
    </source>
</evidence>
<evidence type="ECO:0000256" key="10">
    <source>
        <dbReference type="SAM" id="SignalP"/>
    </source>
</evidence>
<feature type="transmembrane region" description="Helical" evidence="9">
    <location>
        <begin position="240"/>
        <end position="262"/>
    </location>
</feature>
<evidence type="ECO:0000256" key="8">
    <source>
        <dbReference type="ARBA" id="ARBA00023136"/>
    </source>
</evidence>
<comment type="caution">
    <text evidence="11">The sequence shown here is derived from an EMBL/GenBank/DDBJ whole genome shotgun (WGS) entry which is preliminary data.</text>
</comment>
<dbReference type="Gene3D" id="3.40.30.10">
    <property type="entry name" value="Glutaredoxin"/>
    <property type="match status" value="1"/>
</dbReference>
<dbReference type="GO" id="GO:0018279">
    <property type="term" value="P:protein N-linked glycosylation via asparagine"/>
    <property type="evidence" value="ECO:0007669"/>
    <property type="project" value="TreeGrafter"/>
</dbReference>
<proteinExistence type="inferred from homology"/>
<dbReference type="PANTHER" id="PTHR12692">
    <property type="entry name" value="DOLICHYL-DIPHOSPHOOLIGOSACCHARIDE--PROTEIN GLYCOSYLTRANSFERASE-RELATED"/>
    <property type="match status" value="1"/>
</dbReference>
<reference evidence="11 12" key="1">
    <citation type="journal article" date="2024" name="Nat. Commun.">
        <title>Phylogenomics reveals the evolutionary origins of lichenization in chlorophyte algae.</title>
        <authorList>
            <person name="Puginier C."/>
            <person name="Libourel C."/>
            <person name="Otte J."/>
            <person name="Skaloud P."/>
            <person name="Haon M."/>
            <person name="Grisel S."/>
            <person name="Petersen M."/>
            <person name="Berrin J.G."/>
            <person name="Delaux P.M."/>
            <person name="Dal Grande F."/>
            <person name="Keller J."/>
        </authorList>
    </citation>
    <scope>NUCLEOTIDE SEQUENCE [LARGE SCALE GENOMIC DNA]</scope>
    <source>
        <strain evidence="11 12">SAG 245.80</strain>
    </source>
</reference>
<evidence type="ECO:0000313" key="11">
    <source>
        <dbReference type="EMBL" id="KAK9830970.1"/>
    </source>
</evidence>
<evidence type="ECO:0000256" key="7">
    <source>
        <dbReference type="ARBA" id="ARBA00022989"/>
    </source>
</evidence>
<evidence type="ECO:0000256" key="3">
    <source>
        <dbReference type="ARBA" id="ARBA00009561"/>
    </source>
</evidence>
<keyword evidence="8 9" id="KW-0472">Membrane</keyword>
<dbReference type="Proteomes" id="UP001445335">
    <property type="component" value="Unassembled WGS sequence"/>
</dbReference>
<keyword evidence="12" id="KW-1185">Reference proteome</keyword>
<gene>
    <name evidence="11" type="ORF">WJX81_003974</name>
</gene>
<comment type="similarity">
    <text evidence="3">Belongs to the OST3/OST6 family.</text>
</comment>
<keyword evidence="4 9" id="KW-0812">Transmembrane</keyword>
<keyword evidence="6" id="KW-0256">Endoplasmic reticulum</keyword>